<dbReference type="Proteomes" id="UP001320715">
    <property type="component" value="Unassembled WGS sequence"/>
</dbReference>
<evidence type="ECO:0000313" key="7">
    <source>
        <dbReference type="Proteomes" id="UP001320715"/>
    </source>
</evidence>
<dbReference type="Pfam" id="PF00440">
    <property type="entry name" value="TetR_N"/>
    <property type="match status" value="1"/>
</dbReference>
<dbReference type="InterPro" id="IPR009057">
    <property type="entry name" value="Homeodomain-like_sf"/>
</dbReference>
<evidence type="ECO:0000256" key="2">
    <source>
        <dbReference type="ARBA" id="ARBA00023125"/>
    </source>
</evidence>
<name>A0ABT1CRE0_9HYPH</name>
<dbReference type="RefSeq" id="WP_382266255.1">
    <property type="nucleotide sequence ID" value="NZ_JBHSDD010000021.1"/>
</dbReference>
<dbReference type="InterPro" id="IPR036271">
    <property type="entry name" value="Tet_transcr_reg_TetR-rel_C_sf"/>
</dbReference>
<comment type="caution">
    <text evidence="6">The sequence shown here is derived from an EMBL/GenBank/DDBJ whole genome shotgun (WGS) entry which is preliminary data.</text>
</comment>
<dbReference type="PANTHER" id="PTHR47506:SF3">
    <property type="entry name" value="HTH-TYPE TRANSCRIPTIONAL REGULATOR LMRA"/>
    <property type="match status" value="1"/>
</dbReference>
<keyword evidence="2 4" id="KW-0238">DNA-binding</keyword>
<protein>
    <submittedName>
        <fullName evidence="6">TetR family transcriptional regulator</fullName>
    </submittedName>
</protein>
<accession>A0ABT1CRE0</accession>
<evidence type="ECO:0000259" key="5">
    <source>
        <dbReference type="PROSITE" id="PS50977"/>
    </source>
</evidence>
<keyword evidence="1" id="KW-0805">Transcription regulation</keyword>
<reference evidence="6 7" key="1">
    <citation type="submission" date="2020-01" db="EMBL/GenBank/DDBJ databases">
        <title>Genomes of bacteria type strains.</title>
        <authorList>
            <person name="Chen J."/>
            <person name="Zhu S."/>
            <person name="Yang J."/>
        </authorList>
    </citation>
    <scope>NUCLEOTIDE SEQUENCE [LARGE SCALE GENOMIC DNA]</scope>
    <source>
        <strain evidence="6 7">DSM 16655</strain>
    </source>
</reference>
<keyword evidence="7" id="KW-1185">Reference proteome</keyword>
<sequence>MAKKGDQRREAIVAAAARLFWVNGFSATSIADIARAAGVPQGNMFYYFRSKAELALAVADVFVSETQSLTLEAETASPDPRERIRFLLHRLGQSNRSRVENGCPISAAVRDFRRSAPDASARAGQSFELLVSFIARELQKTGPRPSIAMARARAVVIEWQGGITLAHAFNDMTVLMESLRRAEQSLQIAPQSGI</sequence>
<organism evidence="6 7">
    <name type="scientific">Hoeflea alexandrii</name>
    <dbReference type="NCBI Taxonomy" id="288436"/>
    <lineage>
        <taxon>Bacteria</taxon>
        <taxon>Pseudomonadati</taxon>
        <taxon>Pseudomonadota</taxon>
        <taxon>Alphaproteobacteria</taxon>
        <taxon>Hyphomicrobiales</taxon>
        <taxon>Rhizobiaceae</taxon>
        <taxon>Hoeflea</taxon>
    </lineage>
</organism>
<keyword evidence="3" id="KW-0804">Transcription</keyword>
<gene>
    <name evidence="6" type="ORF">GTW23_11290</name>
</gene>
<dbReference type="SUPFAM" id="SSF48498">
    <property type="entry name" value="Tetracyclin repressor-like, C-terminal domain"/>
    <property type="match status" value="1"/>
</dbReference>
<dbReference type="PRINTS" id="PR00455">
    <property type="entry name" value="HTHTETR"/>
</dbReference>
<dbReference type="EMBL" id="JAAAML010000002">
    <property type="protein sequence ID" value="MCO6408760.1"/>
    <property type="molecule type" value="Genomic_DNA"/>
</dbReference>
<evidence type="ECO:0000313" key="6">
    <source>
        <dbReference type="EMBL" id="MCO6408760.1"/>
    </source>
</evidence>
<evidence type="ECO:0000256" key="3">
    <source>
        <dbReference type="ARBA" id="ARBA00023163"/>
    </source>
</evidence>
<dbReference type="InterPro" id="IPR054156">
    <property type="entry name" value="YxaF_TetR_C"/>
</dbReference>
<dbReference type="InterPro" id="IPR001647">
    <property type="entry name" value="HTH_TetR"/>
</dbReference>
<dbReference type="Pfam" id="PF21993">
    <property type="entry name" value="TetR_C_13_2"/>
    <property type="match status" value="1"/>
</dbReference>
<feature type="domain" description="HTH tetR-type" evidence="5">
    <location>
        <begin position="6"/>
        <end position="66"/>
    </location>
</feature>
<dbReference type="SUPFAM" id="SSF46689">
    <property type="entry name" value="Homeodomain-like"/>
    <property type="match status" value="1"/>
</dbReference>
<dbReference type="Gene3D" id="1.10.357.10">
    <property type="entry name" value="Tetracycline Repressor, domain 2"/>
    <property type="match status" value="1"/>
</dbReference>
<evidence type="ECO:0000256" key="1">
    <source>
        <dbReference type="ARBA" id="ARBA00023015"/>
    </source>
</evidence>
<dbReference type="PROSITE" id="PS50977">
    <property type="entry name" value="HTH_TETR_2"/>
    <property type="match status" value="1"/>
</dbReference>
<proteinExistence type="predicted"/>
<dbReference type="PANTHER" id="PTHR47506">
    <property type="entry name" value="TRANSCRIPTIONAL REGULATORY PROTEIN"/>
    <property type="match status" value="1"/>
</dbReference>
<evidence type="ECO:0000256" key="4">
    <source>
        <dbReference type="PROSITE-ProRule" id="PRU00335"/>
    </source>
</evidence>
<feature type="DNA-binding region" description="H-T-H motif" evidence="4">
    <location>
        <begin position="29"/>
        <end position="48"/>
    </location>
</feature>